<sequence length="77" mass="8858">MGRQLRLRHPMELLRVTTGFIKKEVKPVQTSLHPSLLGLVGLRTGPSWMMSRPDFSTMKYRGPKLSPRHFTARKPES</sequence>
<dbReference type="AlphaFoldDB" id="A0ABD3CBK9"/>
<comment type="caution">
    <text evidence="1">The sequence shown here is derived from an EMBL/GenBank/DDBJ whole genome shotgun (WGS) entry which is preliminary data.</text>
</comment>
<evidence type="ECO:0000313" key="2">
    <source>
        <dbReference type="Proteomes" id="UP001632038"/>
    </source>
</evidence>
<evidence type="ECO:0000313" key="1">
    <source>
        <dbReference type="EMBL" id="KAL3626734.1"/>
    </source>
</evidence>
<organism evidence="1 2">
    <name type="scientific">Castilleja foliolosa</name>
    <dbReference type="NCBI Taxonomy" id="1961234"/>
    <lineage>
        <taxon>Eukaryota</taxon>
        <taxon>Viridiplantae</taxon>
        <taxon>Streptophyta</taxon>
        <taxon>Embryophyta</taxon>
        <taxon>Tracheophyta</taxon>
        <taxon>Spermatophyta</taxon>
        <taxon>Magnoliopsida</taxon>
        <taxon>eudicotyledons</taxon>
        <taxon>Gunneridae</taxon>
        <taxon>Pentapetalae</taxon>
        <taxon>asterids</taxon>
        <taxon>lamiids</taxon>
        <taxon>Lamiales</taxon>
        <taxon>Orobanchaceae</taxon>
        <taxon>Pedicularideae</taxon>
        <taxon>Castillejinae</taxon>
        <taxon>Castilleja</taxon>
    </lineage>
</organism>
<accession>A0ABD3CBK9</accession>
<dbReference type="EMBL" id="JAVIJP010000046">
    <property type="protein sequence ID" value="KAL3626734.1"/>
    <property type="molecule type" value="Genomic_DNA"/>
</dbReference>
<reference evidence="2" key="1">
    <citation type="journal article" date="2024" name="IScience">
        <title>Strigolactones Initiate the Formation of Haustorium-like Structures in Castilleja.</title>
        <authorList>
            <person name="Buerger M."/>
            <person name="Peterson D."/>
            <person name="Chory J."/>
        </authorList>
    </citation>
    <scope>NUCLEOTIDE SEQUENCE [LARGE SCALE GENOMIC DNA]</scope>
</reference>
<protein>
    <recommendedName>
        <fullName evidence="3">Ribosomal protein S19</fullName>
    </recommendedName>
</protein>
<dbReference type="Proteomes" id="UP001632038">
    <property type="component" value="Unassembled WGS sequence"/>
</dbReference>
<gene>
    <name evidence="1" type="ORF">CASFOL_029477</name>
</gene>
<keyword evidence="2" id="KW-1185">Reference proteome</keyword>
<name>A0ABD3CBK9_9LAMI</name>
<evidence type="ECO:0008006" key="3">
    <source>
        <dbReference type="Google" id="ProtNLM"/>
    </source>
</evidence>
<proteinExistence type="predicted"/>